<feature type="binding site" evidence="8">
    <location>
        <position position="228"/>
    </location>
    <ligand>
        <name>substrate</name>
    </ligand>
</feature>
<dbReference type="GO" id="GO:0008360">
    <property type="term" value="P:regulation of cell shape"/>
    <property type="evidence" value="ECO:0007669"/>
    <property type="project" value="UniProtKB-KW"/>
</dbReference>
<accession>A0A285S321</accession>
<comment type="similarity">
    <text evidence="1 9">Belongs to the peptidase S11 family.</text>
</comment>
<keyword evidence="5" id="KW-0573">Peptidoglycan synthesis</keyword>
<sequence>MLKITGRHLGGRLCGLAVAASLAVAGLLQTGASARAEVAAWIVIDAETGAVLDHKDALRQWYPASITKLMTAYLAFKAVREGRATLESAVAISANAHAQPPSKMGFKPGTQLTLDSALKMLIVKSANDIAVAVGESLAGSEPAFIEMMNAEARRLGMSATHFVNPHGLPDNRQVSSARDLAVLARVLWREFPQYHAYYGLPAIKVGKKTLRSANREFLARVPGASGMKTGYICNSGLNVVVSATRGGRTVLAVVLGAASGVERAAKARVLVDAGFRQRSGRNVEAMTGVAGAPPADGYCKRNTKPTADELLATYGTSRGLRGTTTLSYAQLDPSINGVRRPIVGQAPQQAVSADDDDVPTRDDGKTDWGKVMDEIIGPRSRVDQAVQVGLGVPKGRAPASEAKIATLANVPMPKEKPVAVMGAGSSALLPAASSQVPAGEAKPGAIFRGQPLVILPRPTPNPRP</sequence>
<evidence type="ECO:0000256" key="10">
    <source>
        <dbReference type="SAM" id="MobiDB-lite"/>
    </source>
</evidence>
<protein>
    <submittedName>
        <fullName evidence="13">D-alanyl-D-alanine carboxypeptidase</fullName>
    </submittedName>
</protein>
<feature type="compositionally biased region" description="Basic and acidic residues" evidence="10">
    <location>
        <begin position="358"/>
        <end position="368"/>
    </location>
</feature>
<dbReference type="InterPro" id="IPR001967">
    <property type="entry name" value="Peptidase_S11_N"/>
</dbReference>
<dbReference type="InterPro" id="IPR012338">
    <property type="entry name" value="Beta-lactam/transpept-like"/>
</dbReference>
<evidence type="ECO:0000313" key="14">
    <source>
        <dbReference type="Proteomes" id="UP000219331"/>
    </source>
</evidence>
<evidence type="ECO:0000256" key="6">
    <source>
        <dbReference type="ARBA" id="ARBA00023316"/>
    </source>
</evidence>
<dbReference type="PANTHER" id="PTHR21581">
    <property type="entry name" value="D-ALANYL-D-ALANINE CARBOXYPEPTIDASE"/>
    <property type="match status" value="1"/>
</dbReference>
<feature type="active site" description="Acyl-ester intermediate" evidence="7">
    <location>
        <position position="65"/>
    </location>
</feature>
<reference evidence="13 14" key="1">
    <citation type="submission" date="2017-08" db="EMBL/GenBank/DDBJ databases">
        <authorList>
            <person name="de Groot N.N."/>
        </authorList>
    </citation>
    <scope>NUCLEOTIDE SEQUENCE [LARGE SCALE GENOMIC DNA]</scope>
    <source>
        <strain evidence="13 14">USBA 352</strain>
    </source>
</reference>
<dbReference type="GO" id="GO:0006508">
    <property type="term" value="P:proteolysis"/>
    <property type="evidence" value="ECO:0007669"/>
    <property type="project" value="InterPro"/>
</dbReference>
<feature type="domain" description="Peptidase S11 D-alanyl-D-alanine carboxypeptidase A N-terminal" evidence="12">
    <location>
        <begin position="37"/>
        <end position="258"/>
    </location>
</feature>
<evidence type="ECO:0000256" key="5">
    <source>
        <dbReference type="ARBA" id="ARBA00022984"/>
    </source>
</evidence>
<name>A0A285S321_9HYPH</name>
<organism evidence="13 14">
    <name type="scientific">Stappia indica</name>
    <dbReference type="NCBI Taxonomy" id="538381"/>
    <lineage>
        <taxon>Bacteria</taxon>
        <taxon>Pseudomonadati</taxon>
        <taxon>Pseudomonadota</taxon>
        <taxon>Alphaproteobacteria</taxon>
        <taxon>Hyphomicrobiales</taxon>
        <taxon>Stappiaceae</taxon>
        <taxon>Stappia</taxon>
    </lineage>
</organism>
<evidence type="ECO:0000256" key="11">
    <source>
        <dbReference type="SAM" id="SignalP"/>
    </source>
</evidence>
<evidence type="ECO:0000256" key="9">
    <source>
        <dbReference type="RuleBase" id="RU004016"/>
    </source>
</evidence>
<gene>
    <name evidence="13" type="ORF">SAMN05421512_103116</name>
</gene>
<evidence type="ECO:0000256" key="3">
    <source>
        <dbReference type="ARBA" id="ARBA00022801"/>
    </source>
</evidence>
<keyword evidence="14" id="KW-1185">Reference proteome</keyword>
<evidence type="ECO:0000313" key="13">
    <source>
        <dbReference type="EMBL" id="SOB99489.1"/>
    </source>
</evidence>
<dbReference type="SUPFAM" id="SSF56601">
    <property type="entry name" value="beta-lactamase/transpeptidase-like"/>
    <property type="match status" value="1"/>
</dbReference>
<evidence type="ECO:0000259" key="12">
    <source>
        <dbReference type="Pfam" id="PF00768"/>
    </source>
</evidence>
<keyword evidence="3" id="KW-0378">Hydrolase</keyword>
<keyword evidence="2 11" id="KW-0732">Signal</keyword>
<feature type="signal peptide" evidence="11">
    <location>
        <begin position="1"/>
        <end position="19"/>
    </location>
</feature>
<dbReference type="PRINTS" id="PR00725">
    <property type="entry name" value="DADACBPTASE1"/>
</dbReference>
<feature type="chain" id="PRO_5012199724" evidence="11">
    <location>
        <begin position="20"/>
        <end position="464"/>
    </location>
</feature>
<feature type="region of interest" description="Disordered" evidence="10">
    <location>
        <begin position="346"/>
        <end position="368"/>
    </location>
</feature>
<dbReference type="EMBL" id="OBML01000003">
    <property type="protein sequence ID" value="SOB99489.1"/>
    <property type="molecule type" value="Genomic_DNA"/>
</dbReference>
<feature type="active site" description="Proton acceptor" evidence="7">
    <location>
        <position position="68"/>
    </location>
</feature>
<feature type="active site" evidence="7">
    <location>
        <position position="125"/>
    </location>
</feature>
<keyword evidence="6" id="KW-0961">Cell wall biogenesis/degradation</keyword>
<dbReference type="PANTHER" id="PTHR21581:SF6">
    <property type="entry name" value="TRAFFICKING PROTEIN PARTICLE COMPLEX SUBUNIT 12"/>
    <property type="match status" value="1"/>
</dbReference>
<dbReference type="GO" id="GO:0009002">
    <property type="term" value="F:serine-type D-Ala-D-Ala carboxypeptidase activity"/>
    <property type="evidence" value="ECO:0007669"/>
    <property type="project" value="InterPro"/>
</dbReference>
<keyword evidence="13" id="KW-0121">Carboxypeptidase</keyword>
<evidence type="ECO:0000256" key="1">
    <source>
        <dbReference type="ARBA" id="ARBA00007164"/>
    </source>
</evidence>
<evidence type="ECO:0000256" key="8">
    <source>
        <dbReference type="PIRSR" id="PIRSR618044-2"/>
    </source>
</evidence>
<dbReference type="Gene3D" id="3.40.710.10">
    <property type="entry name" value="DD-peptidase/beta-lactamase superfamily"/>
    <property type="match status" value="1"/>
</dbReference>
<evidence type="ECO:0000256" key="4">
    <source>
        <dbReference type="ARBA" id="ARBA00022960"/>
    </source>
</evidence>
<evidence type="ECO:0000256" key="7">
    <source>
        <dbReference type="PIRSR" id="PIRSR618044-1"/>
    </source>
</evidence>
<dbReference type="GO" id="GO:0071555">
    <property type="term" value="P:cell wall organization"/>
    <property type="evidence" value="ECO:0007669"/>
    <property type="project" value="UniProtKB-KW"/>
</dbReference>
<dbReference type="Proteomes" id="UP000219331">
    <property type="component" value="Unassembled WGS sequence"/>
</dbReference>
<dbReference type="InterPro" id="IPR018044">
    <property type="entry name" value="Peptidase_S11"/>
</dbReference>
<dbReference type="GO" id="GO:0009252">
    <property type="term" value="P:peptidoglycan biosynthetic process"/>
    <property type="evidence" value="ECO:0007669"/>
    <property type="project" value="UniProtKB-KW"/>
</dbReference>
<dbReference type="AlphaFoldDB" id="A0A285S321"/>
<proteinExistence type="inferred from homology"/>
<keyword evidence="13" id="KW-0645">Protease</keyword>
<dbReference type="Pfam" id="PF00768">
    <property type="entry name" value="Peptidase_S11"/>
    <property type="match status" value="1"/>
</dbReference>
<evidence type="ECO:0000256" key="2">
    <source>
        <dbReference type="ARBA" id="ARBA00022729"/>
    </source>
</evidence>
<keyword evidence="4" id="KW-0133">Cell shape</keyword>